<comment type="caution">
    <text evidence="15">The sequence shown here is derived from an EMBL/GenBank/DDBJ whole genome shotgun (WGS) entry which is preliminary data.</text>
</comment>
<dbReference type="GO" id="GO:0009306">
    <property type="term" value="P:protein secretion"/>
    <property type="evidence" value="ECO:0007669"/>
    <property type="project" value="TreeGrafter"/>
</dbReference>
<evidence type="ECO:0000256" key="5">
    <source>
        <dbReference type="ARBA" id="ARBA00022692"/>
    </source>
</evidence>
<keyword evidence="4" id="KW-1134">Transmembrane beta strand</keyword>
<keyword evidence="8" id="KW-0998">Cell outer membrane</keyword>
<comment type="subunit">
    <text evidence="10">Interacts with TamB to form the translocation and assembly module (TAM).</text>
</comment>
<name>A0A7X8TPU4_9VIBR</name>
<keyword evidence="7" id="KW-0472">Membrane</keyword>
<evidence type="ECO:0000313" key="15">
    <source>
        <dbReference type="EMBL" id="NLS12421.1"/>
    </source>
</evidence>
<keyword evidence="6 11" id="KW-0732">Signal</keyword>
<evidence type="ECO:0000256" key="9">
    <source>
        <dbReference type="ARBA" id="ARBA00033063"/>
    </source>
</evidence>
<dbReference type="InterPro" id="IPR039910">
    <property type="entry name" value="D15-like"/>
</dbReference>
<evidence type="ECO:0000256" key="8">
    <source>
        <dbReference type="ARBA" id="ARBA00023237"/>
    </source>
</evidence>
<keyword evidence="16" id="KW-1185">Reference proteome</keyword>
<protein>
    <recommendedName>
        <fullName evidence="3">Translocation and assembly module subunit TamA</fullName>
    </recommendedName>
    <alternativeName>
        <fullName evidence="9">Autotransporter assembly factor TamA</fullName>
    </alternativeName>
</protein>
<dbReference type="InterPro" id="IPR010827">
    <property type="entry name" value="BamA/TamA_POTRA"/>
</dbReference>
<comment type="similarity">
    <text evidence="2">Belongs to the TamA family.</text>
</comment>
<dbReference type="Proteomes" id="UP000535589">
    <property type="component" value="Unassembled WGS sequence"/>
</dbReference>
<reference evidence="15 16" key="1">
    <citation type="submission" date="2020-04" db="EMBL/GenBank/DDBJ databases">
        <title>Vibrio sp. SM6, a novel species isolated from seawater.</title>
        <authorList>
            <person name="Wang X."/>
        </authorList>
    </citation>
    <scope>NUCLEOTIDE SEQUENCE [LARGE SCALE GENOMIC DNA]</scope>
    <source>
        <strain evidence="15 16">SM6</strain>
    </source>
</reference>
<feature type="chain" id="PRO_5031480738" description="Translocation and assembly module subunit TamA" evidence="11">
    <location>
        <begin position="22"/>
        <end position="570"/>
    </location>
</feature>
<dbReference type="EMBL" id="JABAIK010000004">
    <property type="protein sequence ID" value="NLS12421.1"/>
    <property type="molecule type" value="Genomic_DNA"/>
</dbReference>
<dbReference type="GO" id="GO:0009279">
    <property type="term" value="C:cell outer membrane"/>
    <property type="evidence" value="ECO:0007669"/>
    <property type="project" value="UniProtKB-SubCell"/>
</dbReference>
<evidence type="ECO:0000259" key="14">
    <source>
        <dbReference type="Pfam" id="PF17243"/>
    </source>
</evidence>
<keyword evidence="5" id="KW-0812">Transmembrane</keyword>
<evidence type="ECO:0000256" key="10">
    <source>
        <dbReference type="ARBA" id="ARBA00093548"/>
    </source>
</evidence>
<evidence type="ECO:0000259" key="13">
    <source>
        <dbReference type="Pfam" id="PF07244"/>
    </source>
</evidence>
<dbReference type="AlphaFoldDB" id="A0A7X8TPU4"/>
<dbReference type="PANTHER" id="PTHR12815">
    <property type="entry name" value="SORTING AND ASSEMBLY MACHINERY SAMM50 PROTEIN FAMILY MEMBER"/>
    <property type="match status" value="1"/>
</dbReference>
<feature type="signal peptide" evidence="11">
    <location>
        <begin position="1"/>
        <end position="21"/>
    </location>
</feature>
<dbReference type="GO" id="GO:0097347">
    <property type="term" value="C:TAM protein secretion complex"/>
    <property type="evidence" value="ECO:0007669"/>
    <property type="project" value="TreeGrafter"/>
</dbReference>
<proteinExistence type="inferred from homology"/>
<evidence type="ECO:0000256" key="1">
    <source>
        <dbReference type="ARBA" id="ARBA00004442"/>
    </source>
</evidence>
<dbReference type="Pfam" id="PF07244">
    <property type="entry name" value="POTRA"/>
    <property type="match status" value="1"/>
</dbReference>
<dbReference type="FunFam" id="3.10.20.310:FF:000008">
    <property type="entry name" value="Outer membrane protein, OMP85 family"/>
    <property type="match status" value="1"/>
</dbReference>
<feature type="domain" description="TamA POTRA" evidence="14">
    <location>
        <begin position="24"/>
        <end position="94"/>
    </location>
</feature>
<evidence type="ECO:0000256" key="7">
    <source>
        <dbReference type="ARBA" id="ARBA00023136"/>
    </source>
</evidence>
<accession>A0A7X8TPU4</accession>
<evidence type="ECO:0000313" key="16">
    <source>
        <dbReference type="Proteomes" id="UP000535589"/>
    </source>
</evidence>
<organism evidence="15 16">
    <name type="scientific">Vibrio agarilyticus</name>
    <dbReference type="NCBI Taxonomy" id="2726741"/>
    <lineage>
        <taxon>Bacteria</taxon>
        <taxon>Pseudomonadati</taxon>
        <taxon>Pseudomonadota</taxon>
        <taxon>Gammaproteobacteria</taxon>
        <taxon>Vibrionales</taxon>
        <taxon>Vibrionaceae</taxon>
        <taxon>Vibrio</taxon>
    </lineage>
</organism>
<dbReference type="InterPro" id="IPR035243">
    <property type="entry name" value="TamA_POTRA_Dom_1"/>
</dbReference>
<dbReference type="Gene3D" id="3.10.20.310">
    <property type="entry name" value="membrane protein fhac"/>
    <property type="match status" value="3"/>
</dbReference>
<dbReference type="PANTHER" id="PTHR12815:SF47">
    <property type="entry name" value="TRANSLOCATION AND ASSEMBLY MODULE SUBUNIT TAMA"/>
    <property type="match status" value="1"/>
</dbReference>
<dbReference type="Pfam" id="PF17243">
    <property type="entry name" value="POTRA_TamA_1"/>
    <property type="match status" value="1"/>
</dbReference>
<dbReference type="RefSeq" id="WP_168835524.1">
    <property type="nucleotide sequence ID" value="NZ_JABAIK010000004.1"/>
</dbReference>
<dbReference type="InterPro" id="IPR000184">
    <property type="entry name" value="Bac_surfAg_D15"/>
</dbReference>
<evidence type="ECO:0000256" key="2">
    <source>
        <dbReference type="ARBA" id="ARBA00010248"/>
    </source>
</evidence>
<sequence>MSKYYALLGLALTLLAAPLRAEVDLKIQGISGEPKKNVDAYLSSIPKKQYSTSLRFQARLGKSIQDALNAVGYYNAKIDYRVSDDKKALVVDITLGPPVRYQIVDVKIDGEAKNDSEFIKLVAKDPMQKGKVLNHGQYESLKSSIRNLALQRGYFKGRFTKHELEVSPELEQAFVYLYFDSGIRYQFGETTVTGSQIRTDRVLSLLPYKQGAPYQLKDVGELNQNLSNTGWYKSVFVEPDLKLLDSSRELPMRIDVTPQVKNQLGVGLGYATDDGARATLSWKKPWVGSRGNSFDGSVKYSKPEKVLTAGYQIPLEDVLRDYYRIEFGLKKIDNNDTRSTEGSMAVYRYWRLQDDWHRAVFLRYLLESYTQGDQDATAHYWLPGFSFSRTRARGASFPMWGDKQSVTVEFGSKALLSEADLVRVTGRQMWIRSHDDKIRGIARLDAGANVVSRFELLPPSLRFFAGGENSIRGYSYESISPRDSTGALTGGEFMVTGSLEAQYRLKGDWWGAVFVDSGDAFNKRPDWKTGVGFGLRWVLPIGPVRIDFAWGLDEKPGDKFRLEFTLGPEL</sequence>
<dbReference type="Pfam" id="PF01103">
    <property type="entry name" value="Omp85"/>
    <property type="match status" value="1"/>
</dbReference>
<feature type="domain" description="POTRA" evidence="13">
    <location>
        <begin position="101"/>
        <end position="178"/>
    </location>
</feature>
<evidence type="ECO:0000256" key="4">
    <source>
        <dbReference type="ARBA" id="ARBA00022452"/>
    </source>
</evidence>
<dbReference type="Gene3D" id="2.40.160.50">
    <property type="entry name" value="membrane protein fhac: a member of the omp85/tpsb transporter family"/>
    <property type="match status" value="1"/>
</dbReference>
<comment type="subcellular location">
    <subcellularLocation>
        <location evidence="1">Cell outer membrane</location>
    </subcellularLocation>
</comment>
<evidence type="ECO:0000256" key="6">
    <source>
        <dbReference type="ARBA" id="ARBA00022729"/>
    </source>
</evidence>
<evidence type="ECO:0000256" key="3">
    <source>
        <dbReference type="ARBA" id="ARBA00015419"/>
    </source>
</evidence>
<evidence type="ECO:0000256" key="11">
    <source>
        <dbReference type="SAM" id="SignalP"/>
    </source>
</evidence>
<evidence type="ECO:0000259" key="12">
    <source>
        <dbReference type="Pfam" id="PF01103"/>
    </source>
</evidence>
<feature type="domain" description="Bacterial surface antigen (D15)" evidence="12">
    <location>
        <begin position="262"/>
        <end position="567"/>
    </location>
</feature>
<gene>
    <name evidence="15" type="ORF">HGP28_05850</name>
</gene>